<comment type="subcellular location">
    <subcellularLocation>
        <location evidence="1">Membrane</location>
        <topology evidence="1">Multi-pass membrane protein</topology>
    </subcellularLocation>
</comment>
<feature type="transmembrane region" description="Helical" evidence="5">
    <location>
        <begin position="214"/>
        <end position="234"/>
    </location>
</feature>
<evidence type="ECO:0000256" key="3">
    <source>
        <dbReference type="ARBA" id="ARBA00022989"/>
    </source>
</evidence>
<dbReference type="OrthoDB" id="5241565at2"/>
<evidence type="ECO:0000256" key="1">
    <source>
        <dbReference type="ARBA" id="ARBA00004141"/>
    </source>
</evidence>
<gene>
    <name evidence="7" type="ORF">EKO23_05710</name>
</gene>
<reference evidence="7 8" key="1">
    <citation type="submission" date="2019-01" db="EMBL/GenBank/DDBJ databases">
        <title>Nocardioides guangzhouensis sp. nov., an actinobacterium isolated from soil.</title>
        <authorList>
            <person name="Fu Y."/>
            <person name="Cai Y."/>
            <person name="Lin Z."/>
            <person name="Chen P."/>
        </authorList>
    </citation>
    <scope>NUCLEOTIDE SEQUENCE [LARGE SCALE GENOMIC DNA]</scope>
    <source>
        <strain evidence="7 8">130</strain>
    </source>
</reference>
<protein>
    <submittedName>
        <fullName evidence="7">Phosphatase PAP2 family protein</fullName>
    </submittedName>
</protein>
<evidence type="ECO:0000313" key="8">
    <source>
        <dbReference type="Proteomes" id="UP000295198"/>
    </source>
</evidence>
<dbReference type="CDD" id="cd03386">
    <property type="entry name" value="PAP2_Aur1_like"/>
    <property type="match status" value="1"/>
</dbReference>
<feature type="transmembrane region" description="Helical" evidence="5">
    <location>
        <begin position="190"/>
        <end position="208"/>
    </location>
</feature>
<keyword evidence="4 5" id="KW-0472">Membrane</keyword>
<dbReference type="GO" id="GO:0016020">
    <property type="term" value="C:membrane"/>
    <property type="evidence" value="ECO:0007669"/>
    <property type="project" value="UniProtKB-SubCell"/>
</dbReference>
<keyword evidence="2 5" id="KW-0812">Transmembrane</keyword>
<feature type="transmembrane region" description="Helical" evidence="5">
    <location>
        <begin position="83"/>
        <end position="102"/>
    </location>
</feature>
<dbReference type="InterPro" id="IPR052185">
    <property type="entry name" value="IPC_Synthase-Related"/>
</dbReference>
<keyword evidence="8" id="KW-1185">Reference proteome</keyword>
<dbReference type="Pfam" id="PF14378">
    <property type="entry name" value="PAP2_3"/>
    <property type="match status" value="1"/>
</dbReference>
<keyword evidence="3 5" id="KW-1133">Transmembrane helix</keyword>
<feature type="domain" description="Inositolphosphotransferase Aur1/Ipt1" evidence="6">
    <location>
        <begin position="51"/>
        <end position="229"/>
    </location>
</feature>
<dbReference type="PANTHER" id="PTHR31310:SF7">
    <property type="entry name" value="PA-PHOSPHATASE RELATED-FAMILY PROTEIN DDB_G0268928"/>
    <property type="match status" value="1"/>
</dbReference>
<name>A0A4Q4ZJC4_9ACTN</name>
<dbReference type="InterPro" id="IPR026841">
    <property type="entry name" value="Aur1/Ipt1"/>
</dbReference>
<dbReference type="Proteomes" id="UP000295198">
    <property type="component" value="Unassembled WGS sequence"/>
</dbReference>
<evidence type="ECO:0000256" key="4">
    <source>
        <dbReference type="ARBA" id="ARBA00023136"/>
    </source>
</evidence>
<dbReference type="PANTHER" id="PTHR31310">
    <property type="match status" value="1"/>
</dbReference>
<evidence type="ECO:0000259" key="6">
    <source>
        <dbReference type="Pfam" id="PF14378"/>
    </source>
</evidence>
<dbReference type="EMBL" id="SDKM01000006">
    <property type="protein sequence ID" value="RYP87534.1"/>
    <property type="molecule type" value="Genomic_DNA"/>
</dbReference>
<evidence type="ECO:0000256" key="5">
    <source>
        <dbReference type="SAM" id="Phobius"/>
    </source>
</evidence>
<evidence type="ECO:0000256" key="2">
    <source>
        <dbReference type="ARBA" id="ARBA00022692"/>
    </source>
</evidence>
<feature type="transmembrane region" description="Helical" evidence="5">
    <location>
        <begin position="164"/>
        <end position="183"/>
    </location>
</feature>
<feature type="transmembrane region" description="Helical" evidence="5">
    <location>
        <begin position="12"/>
        <end position="32"/>
    </location>
</feature>
<feature type="transmembrane region" description="Helical" evidence="5">
    <location>
        <begin position="114"/>
        <end position="132"/>
    </location>
</feature>
<dbReference type="AlphaFoldDB" id="A0A4Q4ZJC4"/>
<proteinExistence type="predicted"/>
<accession>A0A4Q4ZJC4</accession>
<evidence type="ECO:0000313" key="7">
    <source>
        <dbReference type="EMBL" id="RYP87534.1"/>
    </source>
</evidence>
<dbReference type="RefSeq" id="WP_134714991.1">
    <property type="nucleotide sequence ID" value="NZ_SDKM01000006.1"/>
</dbReference>
<sequence length="246" mass="26929">MDISRGTRLARSRLAWVLGQAGLVALGVFVYFRVRGLTEGAEDTALAHARDLAALEQRLGIAVEAEVQAPFESSHLGETLVNWVYVFGHWPVIVLVMVWTAWHHREVFLRLRDGMLVSGAIGLLIFATYPVAPPRLADDGLVDTVTRSSDAYRVLQPPAFVNQYAAMPSLHYGWDLLVGIAVVSAATTAWLRLVGLALPVAMMVAVVATANHFVLDVVAGAALALVGHAVALRLERRRLRRRREEP</sequence>
<comment type="caution">
    <text evidence="7">The sequence shown here is derived from an EMBL/GenBank/DDBJ whole genome shotgun (WGS) entry which is preliminary data.</text>
</comment>
<organism evidence="7 8">
    <name type="scientific">Nocardioides guangzhouensis</name>
    <dbReference type="NCBI Taxonomy" id="2497878"/>
    <lineage>
        <taxon>Bacteria</taxon>
        <taxon>Bacillati</taxon>
        <taxon>Actinomycetota</taxon>
        <taxon>Actinomycetes</taxon>
        <taxon>Propionibacteriales</taxon>
        <taxon>Nocardioidaceae</taxon>
        <taxon>Nocardioides</taxon>
    </lineage>
</organism>